<name>A0AAV6UI87_9ARAC</name>
<dbReference type="AlphaFoldDB" id="A0AAV6UI87"/>
<accession>A0AAV6UI87</accession>
<dbReference type="Gene3D" id="2.60.210.10">
    <property type="entry name" value="Apoptosis, Tumor Necrosis Factor Receptor Associated Protein 2, Chain A"/>
    <property type="match status" value="1"/>
</dbReference>
<keyword evidence="3" id="KW-1185">Reference proteome</keyword>
<dbReference type="Proteomes" id="UP000827092">
    <property type="component" value="Unassembled WGS sequence"/>
</dbReference>
<evidence type="ECO:0000313" key="2">
    <source>
        <dbReference type="EMBL" id="KAG8183906.1"/>
    </source>
</evidence>
<feature type="domain" description="MATH" evidence="1">
    <location>
        <begin position="9"/>
        <end position="86"/>
    </location>
</feature>
<evidence type="ECO:0000259" key="1">
    <source>
        <dbReference type="PROSITE" id="PS50144"/>
    </source>
</evidence>
<protein>
    <recommendedName>
        <fullName evidence="1">MATH domain-containing protein</fullName>
    </recommendedName>
</protein>
<reference evidence="2 3" key="1">
    <citation type="journal article" date="2022" name="Nat. Ecol. Evol.">
        <title>A masculinizing supergene underlies an exaggerated male reproductive morph in a spider.</title>
        <authorList>
            <person name="Hendrickx F."/>
            <person name="De Corte Z."/>
            <person name="Sonet G."/>
            <person name="Van Belleghem S.M."/>
            <person name="Kostlbacher S."/>
            <person name="Vangestel C."/>
        </authorList>
    </citation>
    <scope>NUCLEOTIDE SEQUENCE [LARGE SCALE GENOMIC DNA]</scope>
    <source>
        <strain evidence="2">W744_W776</strain>
    </source>
</reference>
<gene>
    <name evidence="2" type="ORF">JTE90_014296</name>
</gene>
<comment type="caution">
    <text evidence="2">The sequence shown here is derived from an EMBL/GenBank/DDBJ whole genome shotgun (WGS) entry which is preliminary data.</text>
</comment>
<dbReference type="PROSITE" id="PS50144">
    <property type="entry name" value="MATH"/>
    <property type="match status" value="1"/>
</dbReference>
<dbReference type="InterPro" id="IPR008974">
    <property type="entry name" value="TRAF-like"/>
</dbReference>
<organism evidence="2 3">
    <name type="scientific">Oedothorax gibbosus</name>
    <dbReference type="NCBI Taxonomy" id="931172"/>
    <lineage>
        <taxon>Eukaryota</taxon>
        <taxon>Metazoa</taxon>
        <taxon>Ecdysozoa</taxon>
        <taxon>Arthropoda</taxon>
        <taxon>Chelicerata</taxon>
        <taxon>Arachnida</taxon>
        <taxon>Araneae</taxon>
        <taxon>Araneomorphae</taxon>
        <taxon>Entelegynae</taxon>
        <taxon>Araneoidea</taxon>
        <taxon>Linyphiidae</taxon>
        <taxon>Erigoninae</taxon>
        <taxon>Oedothorax</taxon>
    </lineage>
</organism>
<dbReference type="Pfam" id="PF22486">
    <property type="entry name" value="MATH_2"/>
    <property type="match status" value="1"/>
</dbReference>
<dbReference type="EMBL" id="JAFNEN010000398">
    <property type="protein sequence ID" value="KAG8183906.1"/>
    <property type="molecule type" value="Genomic_DNA"/>
</dbReference>
<proteinExistence type="predicted"/>
<evidence type="ECO:0000313" key="3">
    <source>
        <dbReference type="Proteomes" id="UP000827092"/>
    </source>
</evidence>
<dbReference type="InterPro" id="IPR002083">
    <property type="entry name" value="MATH/TRAF_dom"/>
</dbReference>
<dbReference type="SUPFAM" id="SSF49599">
    <property type="entry name" value="TRAF domain-like"/>
    <property type="match status" value="1"/>
</dbReference>
<sequence length="86" mass="9834">MDNESEDNCVTFIWKIYNFNHCTQKTGGYLRSPSFFVNKSELVVELYPRGTKGTPDCIGIQISRMNTKSDEKISFAFSISTVDRII</sequence>